<dbReference type="InParanoid" id="A0A0P0X5E1"/>
<feature type="non-terminal residue" evidence="2">
    <location>
        <position position="1"/>
    </location>
</feature>
<feature type="region of interest" description="Disordered" evidence="1">
    <location>
        <begin position="166"/>
        <end position="190"/>
    </location>
</feature>
<organism evidence="2 3">
    <name type="scientific">Oryza sativa subsp. japonica</name>
    <name type="common">Rice</name>
    <dbReference type="NCBI Taxonomy" id="39947"/>
    <lineage>
        <taxon>Eukaryota</taxon>
        <taxon>Viridiplantae</taxon>
        <taxon>Streptophyta</taxon>
        <taxon>Embryophyta</taxon>
        <taxon>Tracheophyta</taxon>
        <taxon>Spermatophyta</taxon>
        <taxon>Magnoliopsida</taxon>
        <taxon>Liliopsida</taxon>
        <taxon>Poales</taxon>
        <taxon>Poaceae</taxon>
        <taxon>BOP clade</taxon>
        <taxon>Oryzoideae</taxon>
        <taxon>Oryzeae</taxon>
        <taxon>Oryzinae</taxon>
        <taxon>Oryza</taxon>
        <taxon>Oryza sativa</taxon>
    </lineage>
</organism>
<dbReference type="FunCoup" id="A0A0P0X5E1">
    <property type="interactions" value="7"/>
</dbReference>
<sequence>VPEVPERAPAGAELPAVQPQPALHLGQDRRPAGVHRPEHVAVGELVRRLRVLLHQLLAEGLHVGLDDVGEFAAELELDALLRQPPVDGLVGVGEEPLQRRVELEQRALHRCRVGADHGRAGAVAEEGDADEVVGAVGAGRAEPDDGGLGGGEEDARTRAALGEALGDAEARDAARAAGERQHDAADVRAEAQRARQVEVSAGEPRLAGGDVDKVGDLRERAAPGADAGERRLRRHLRHRLVGDVQPLLHRRLALLRQLRVALEDLLR</sequence>
<gene>
    <name evidence="2" type="ordered locus">Os07g0411566</name>
    <name evidence="2" type="ORF">OSNPB_070411566</name>
</gene>
<reference evidence="3" key="1">
    <citation type="journal article" date="2005" name="Nature">
        <title>The map-based sequence of the rice genome.</title>
        <authorList>
            <consortium name="International rice genome sequencing project (IRGSP)"/>
            <person name="Matsumoto T."/>
            <person name="Wu J."/>
            <person name="Kanamori H."/>
            <person name="Katayose Y."/>
            <person name="Fujisawa M."/>
            <person name="Namiki N."/>
            <person name="Mizuno H."/>
            <person name="Yamamoto K."/>
            <person name="Antonio B.A."/>
            <person name="Baba T."/>
            <person name="Sakata K."/>
            <person name="Nagamura Y."/>
            <person name="Aoki H."/>
            <person name="Arikawa K."/>
            <person name="Arita K."/>
            <person name="Bito T."/>
            <person name="Chiden Y."/>
            <person name="Fujitsuka N."/>
            <person name="Fukunaka R."/>
            <person name="Hamada M."/>
            <person name="Harada C."/>
            <person name="Hayashi A."/>
            <person name="Hijishita S."/>
            <person name="Honda M."/>
            <person name="Hosokawa S."/>
            <person name="Ichikawa Y."/>
            <person name="Idonuma A."/>
            <person name="Iijima M."/>
            <person name="Ikeda M."/>
            <person name="Ikeno M."/>
            <person name="Ito K."/>
            <person name="Ito S."/>
            <person name="Ito T."/>
            <person name="Ito Y."/>
            <person name="Ito Y."/>
            <person name="Iwabuchi A."/>
            <person name="Kamiya K."/>
            <person name="Karasawa W."/>
            <person name="Kurita K."/>
            <person name="Katagiri S."/>
            <person name="Kikuta A."/>
            <person name="Kobayashi H."/>
            <person name="Kobayashi N."/>
            <person name="Machita K."/>
            <person name="Maehara T."/>
            <person name="Masukawa M."/>
            <person name="Mizubayashi T."/>
            <person name="Mukai Y."/>
            <person name="Nagasaki H."/>
            <person name="Nagata Y."/>
            <person name="Naito S."/>
            <person name="Nakashima M."/>
            <person name="Nakama Y."/>
            <person name="Nakamichi Y."/>
            <person name="Nakamura M."/>
            <person name="Meguro A."/>
            <person name="Negishi M."/>
            <person name="Ohta I."/>
            <person name="Ohta T."/>
            <person name="Okamoto M."/>
            <person name="Ono N."/>
            <person name="Saji S."/>
            <person name="Sakaguchi M."/>
            <person name="Sakai K."/>
            <person name="Shibata M."/>
            <person name="Shimokawa T."/>
            <person name="Song J."/>
            <person name="Takazaki Y."/>
            <person name="Terasawa K."/>
            <person name="Tsugane M."/>
            <person name="Tsuji K."/>
            <person name="Ueda S."/>
            <person name="Waki K."/>
            <person name="Yamagata H."/>
            <person name="Yamamoto M."/>
            <person name="Yamamoto S."/>
            <person name="Yamane H."/>
            <person name="Yoshiki S."/>
            <person name="Yoshihara R."/>
            <person name="Yukawa K."/>
            <person name="Zhong H."/>
            <person name="Yano M."/>
            <person name="Yuan Q."/>
            <person name="Ouyang S."/>
            <person name="Liu J."/>
            <person name="Jones K.M."/>
            <person name="Gansberger K."/>
            <person name="Moffat K."/>
            <person name="Hill J."/>
            <person name="Bera J."/>
            <person name="Fadrosh D."/>
            <person name="Jin S."/>
            <person name="Johri S."/>
            <person name="Kim M."/>
            <person name="Overton L."/>
            <person name="Reardon M."/>
            <person name="Tsitrin T."/>
            <person name="Vuong H."/>
            <person name="Weaver B."/>
            <person name="Ciecko A."/>
            <person name="Tallon L."/>
            <person name="Jackson J."/>
            <person name="Pai G."/>
            <person name="Aken S.V."/>
            <person name="Utterback T."/>
            <person name="Reidmuller S."/>
            <person name="Feldblyum T."/>
            <person name="Hsiao J."/>
            <person name="Zismann V."/>
            <person name="Iobst S."/>
            <person name="de Vazeille A.R."/>
            <person name="Buell C.R."/>
            <person name="Ying K."/>
            <person name="Li Y."/>
            <person name="Lu T."/>
            <person name="Huang Y."/>
            <person name="Zhao Q."/>
            <person name="Feng Q."/>
            <person name="Zhang L."/>
            <person name="Zhu J."/>
            <person name="Weng Q."/>
            <person name="Mu J."/>
            <person name="Lu Y."/>
            <person name="Fan D."/>
            <person name="Liu Y."/>
            <person name="Guan J."/>
            <person name="Zhang Y."/>
            <person name="Yu S."/>
            <person name="Liu X."/>
            <person name="Zhang Y."/>
            <person name="Hong G."/>
            <person name="Han B."/>
            <person name="Choisne N."/>
            <person name="Demange N."/>
            <person name="Orjeda G."/>
            <person name="Samain S."/>
            <person name="Cattolico L."/>
            <person name="Pelletier E."/>
            <person name="Couloux A."/>
            <person name="Segurens B."/>
            <person name="Wincker P."/>
            <person name="D'Hont A."/>
            <person name="Scarpelli C."/>
            <person name="Weissenbach J."/>
            <person name="Salanoubat M."/>
            <person name="Quetier F."/>
            <person name="Yu Y."/>
            <person name="Kim H.R."/>
            <person name="Rambo T."/>
            <person name="Currie J."/>
            <person name="Collura K."/>
            <person name="Luo M."/>
            <person name="Yang T."/>
            <person name="Ammiraju J.S.S."/>
            <person name="Engler F."/>
            <person name="Soderlund C."/>
            <person name="Wing R.A."/>
            <person name="Palmer L.E."/>
            <person name="de la Bastide M."/>
            <person name="Spiegel L."/>
            <person name="Nascimento L."/>
            <person name="Zutavern T."/>
            <person name="O'Shaughnessy A."/>
            <person name="Dike S."/>
            <person name="Dedhia N."/>
            <person name="Preston R."/>
            <person name="Balija V."/>
            <person name="McCombie W.R."/>
            <person name="Chow T."/>
            <person name="Chen H."/>
            <person name="Chung M."/>
            <person name="Chen C."/>
            <person name="Shaw J."/>
            <person name="Wu H."/>
            <person name="Hsiao K."/>
            <person name="Chao Y."/>
            <person name="Chu M."/>
            <person name="Cheng C."/>
            <person name="Hour A."/>
            <person name="Lee P."/>
            <person name="Lin S."/>
            <person name="Lin Y."/>
            <person name="Liou J."/>
            <person name="Liu S."/>
            <person name="Hsing Y."/>
            <person name="Raghuvanshi S."/>
            <person name="Mohanty A."/>
            <person name="Bharti A.K."/>
            <person name="Gaur A."/>
            <person name="Gupta V."/>
            <person name="Kumar D."/>
            <person name="Ravi V."/>
            <person name="Vij S."/>
            <person name="Kapur A."/>
            <person name="Khurana P."/>
            <person name="Khurana P."/>
            <person name="Khurana J.P."/>
            <person name="Tyagi A.K."/>
            <person name="Gaikwad K."/>
            <person name="Singh A."/>
            <person name="Dalal V."/>
            <person name="Srivastava S."/>
            <person name="Dixit A."/>
            <person name="Pal A.K."/>
            <person name="Ghazi I.A."/>
            <person name="Yadav M."/>
            <person name="Pandit A."/>
            <person name="Bhargava A."/>
            <person name="Sureshbabu K."/>
            <person name="Batra K."/>
            <person name="Sharma T.R."/>
            <person name="Mohapatra T."/>
            <person name="Singh N.K."/>
            <person name="Messing J."/>
            <person name="Nelson A.B."/>
            <person name="Fuks G."/>
            <person name="Kavchok S."/>
            <person name="Keizer G."/>
            <person name="Linton E."/>
            <person name="Llaca V."/>
            <person name="Song R."/>
            <person name="Tanyolac B."/>
            <person name="Young S."/>
            <person name="Ho-Il K."/>
            <person name="Hahn J.H."/>
            <person name="Sangsakoo G."/>
            <person name="Vanavichit A."/>
            <person name="de Mattos Luiz.A.T."/>
            <person name="Zimmer P.D."/>
            <person name="Malone G."/>
            <person name="Dellagostin O."/>
            <person name="de Oliveira A.C."/>
            <person name="Bevan M."/>
            <person name="Bancroft I."/>
            <person name="Minx P."/>
            <person name="Cordum H."/>
            <person name="Wilson R."/>
            <person name="Cheng Z."/>
            <person name="Jin W."/>
            <person name="Jiang J."/>
            <person name="Leong S.A."/>
            <person name="Iwama H."/>
            <person name="Gojobori T."/>
            <person name="Itoh T."/>
            <person name="Niimura Y."/>
            <person name="Fujii Y."/>
            <person name="Habara T."/>
            <person name="Sakai H."/>
            <person name="Sato Y."/>
            <person name="Wilson G."/>
            <person name="Kumar K."/>
            <person name="McCouch S."/>
            <person name="Juretic N."/>
            <person name="Hoen D."/>
            <person name="Wright S."/>
            <person name="Bruskiewich R."/>
            <person name="Bureau T."/>
            <person name="Miyao A."/>
            <person name="Hirochika H."/>
            <person name="Nishikawa T."/>
            <person name="Kadowaki K."/>
            <person name="Sugiura M."/>
            <person name="Burr B."/>
            <person name="Sasaki T."/>
        </authorList>
    </citation>
    <scope>NUCLEOTIDE SEQUENCE [LARGE SCALE GENOMIC DNA]</scope>
    <source>
        <strain evidence="3">cv. Nipponbare</strain>
    </source>
</reference>
<evidence type="ECO:0000256" key="1">
    <source>
        <dbReference type="SAM" id="MobiDB-lite"/>
    </source>
</evidence>
<evidence type="ECO:0000313" key="2">
    <source>
        <dbReference type="EMBL" id="BAT01128.1"/>
    </source>
</evidence>
<dbReference type="AlphaFoldDB" id="A0A0P0X5E1"/>
<feature type="non-terminal residue" evidence="2">
    <location>
        <position position="267"/>
    </location>
</feature>
<name>A0A0P0X5E1_ORYSJ</name>
<keyword evidence="3" id="KW-1185">Reference proteome</keyword>
<evidence type="ECO:0000313" key="3">
    <source>
        <dbReference type="Proteomes" id="UP000059680"/>
    </source>
</evidence>
<feature type="region of interest" description="Disordered" evidence="1">
    <location>
        <begin position="1"/>
        <end position="32"/>
    </location>
</feature>
<proteinExistence type="predicted"/>
<dbReference type="Proteomes" id="UP000059680">
    <property type="component" value="Chromosome 7"/>
</dbReference>
<accession>A0A0P0X5E1</accession>
<protein>
    <submittedName>
        <fullName evidence="2">Os07g0411566 protein</fullName>
    </submittedName>
</protein>
<dbReference type="PaxDb" id="39947-A0A0P0X5E1"/>
<feature type="compositionally biased region" description="Basic and acidic residues" evidence="1">
    <location>
        <begin position="168"/>
        <end position="190"/>
    </location>
</feature>
<dbReference type="EMBL" id="AP014963">
    <property type="protein sequence ID" value="BAT01128.1"/>
    <property type="molecule type" value="Genomic_DNA"/>
</dbReference>
<reference evidence="2 3" key="2">
    <citation type="journal article" date="2013" name="Plant Cell Physiol.">
        <title>Rice Annotation Project Database (RAP-DB): an integrative and interactive database for rice genomics.</title>
        <authorList>
            <person name="Sakai H."/>
            <person name="Lee S.S."/>
            <person name="Tanaka T."/>
            <person name="Numa H."/>
            <person name="Kim J."/>
            <person name="Kawahara Y."/>
            <person name="Wakimoto H."/>
            <person name="Yang C.C."/>
            <person name="Iwamoto M."/>
            <person name="Abe T."/>
            <person name="Yamada Y."/>
            <person name="Muto A."/>
            <person name="Inokuchi H."/>
            <person name="Ikemura T."/>
            <person name="Matsumoto T."/>
            <person name="Sasaki T."/>
            <person name="Itoh T."/>
        </authorList>
    </citation>
    <scope>NUCLEOTIDE SEQUENCE [LARGE SCALE GENOMIC DNA]</scope>
    <source>
        <strain evidence="3">cv. Nipponbare</strain>
    </source>
</reference>
<reference evidence="2 3" key="3">
    <citation type="journal article" date="2013" name="Rice">
        <title>Improvement of the Oryza sativa Nipponbare reference genome using next generation sequence and optical map data.</title>
        <authorList>
            <person name="Kawahara Y."/>
            <person name="de la Bastide M."/>
            <person name="Hamilton J.P."/>
            <person name="Kanamori H."/>
            <person name="McCombie W.R."/>
            <person name="Ouyang S."/>
            <person name="Schwartz D.C."/>
            <person name="Tanaka T."/>
            <person name="Wu J."/>
            <person name="Zhou S."/>
            <person name="Childs K.L."/>
            <person name="Davidson R.M."/>
            <person name="Lin H."/>
            <person name="Quesada-Ocampo L."/>
            <person name="Vaillancourt B."/>
            <person name="Sakai H."/>
            <person name="Lee S.S."/>
            <person name="Kim J."/>
            <person name="Numa H."/>
            <person name="Itoh T."/>
            <person name="Buell C.R."/>
            <person name="Matsumoto T."/>
        </authorList>
    </citation>
    <scope>NUCLEOTIDE SEQUENCE [LARGE SCALE GENOMIC DNA]</scope>
    <source>
        <strain evidence="3">cv. Nipponbare</strain>
    </source>
</reference>